<organism evidence="2 3">
    <name type="scientific">Gemmobacter lanyuensis</name>
    <dbReference type="NCBI Taxonomy" id="1054497"/>
    <lineage>
        <taxon>Bacteria</taxon>
        <taxon>Pseudomonadati</taxon>
        <taxon>Pseudomonadota</taxon>
        <taxon>Alphaproteobacteria</taxon>
        <taxon>Rhodobacterales</taxon>
        <taxon>Paracoccaceae</taxon>
        <taxon>Gemmobacter</taxon>
    </lineage>
</organism>
<keyword evidence="3" id="KW-1185">Reference proteome</keyword>
<reference evidence="2" key="1">
    <citation type="journal article" date="2014" name="Int. J. Syst. Evol. Microbiol.">
        <title>Complete genome sequence of Corynebacterium casei LMG S-19264T (=DSM 44701T), isolated from a smear-ripened cheese.</title>
        <authorList>
            <consortium name="US DOE Joint Genome Institute (JGI-PGF)"/>
            <person name="Walter F."/>
            <person name="Albersmeier A."/>
            <person name="Kalinowski J."/>
            <person name="Ruckert C."/>
        </authorList>
    </citation>
    <scope>NUCLEOTIDE SEQUENCE</scope>
    <source>
        <strain evidence="2">KCTC 23714</strain>
    </source>
</reference>
<dbReference type="CDD" id="cd06588">
    <property type="entry name" value="PhnB_like"/>
    <property type="match status" value="1"/>
</dbReference>
<evidence type="ECO:0000259" key="1">
    <source>
        <dbReference type="Pfam" id="PF06983"/>
    </source>
</evidence>
<dbReference type="AlphaFoldDB" id="A0A918MML4"/>
<gene>
    <name evidence="2" type="ORF">GCM10011452_27420</name>
</gene>
<dbReference type="EMBL" id="BMYQ01000009">
    <property type="protein sequence ID" value="GGW37512.1"/>
    <property type="molecule type" value="Genomic_DNA"/>
</dbReference>
<dbReference type="RefSeq" id="WP_189634452.1">
    <property type="nucleotide sequence ID" value="NZ_BMYQ01000009.1"/>
</dbReference>
<evidence type="ECO:0000313" key="3">
    <source>
        <dbReference type="Proteomes" id="UP000628984"/>
    </source>
</evidence>
<evidence type="ECO:0000313" key="2">
    <source>
        <dbReference type="EMBL" id="GGW37512.1"/>
    </source>
</evidence>
<reference evidence="2" key="2">
    <citation type="submission" date="2020-09" db="EMBL/GenBank/DDBJ databases">
        <authorList>
            <person name="Sun Q."/>
            <person name="Kim S."/>
        </authorList>
    </citation>
    <scope>NUCLEOTIDE SEQUENCE</scope>
    <source>
        <strain evidence="2">KCTC 23714</strain>
    </source>
</reference>
<dbReference type="SUPFAM" id="SSF54593">
    <property type="entry name" value="Glyoxalase/Bleomycin resistance protein/Dihydroxybiphenyl dioxygenase"/>
    <property type="match status" value="1"/>
</dbReference>
<dbReference type="Proteomes" id="UP000628984">
    <property type="component" value="Unassembled WGS sequence"/>
</dbReference>
<proteinExistence type="predicted"/>
<feature type="domain" description="PhnB-like" evidence="1">
    <location>
        <begin position="4"/>
        <end position="130"/>
    </location>
</feature>
<name>A0A918MML4_9RHOB</name>
<dbReference type="Gene3D" id="3.10.180.10">
    <property type="entry name" value="2,3-Dihydroxybiphenyl 1,2-Dioxygenase, domain 1"/>
    <property type="match status" value="1"/>
</dbReference>
<dbReference type="InterPro" id="IPR029068">
    <property type="entry name" value="Glyas_Bleomycin-R_OHBP_Dase"/>
</dbReference>
<dbReference type="InterPro" id="IPR028973">
    <property type="entry name" value="PhnB-like"/>
</dbReference>
<dbReference type="Pfam" id="PF06983">
    <property type="entry name" value="3-dmu-9_3-mt"/>
    <property type="match status" value="1"/>
</dbReference>
<sequence length="134" mass="14025">MTTHPYLHFQGCCAEAMAAYAEILGGTDLRMLPYSAMPGGDARPGADGRIMHAELSLGSGRLMASDFPPGMEGDAQAAVSIMQAAPDVGTASGWFDRLAEGGAVIQPFGPTFFSPGFGMVKDRFGTHWIISTPA</sequence>
<comment type="caution">
    <text evidence="2">The sequence shown here is derived from an EMBL/GenBank/DDBJ whole genome shotgun (WGS) entry which is preliminary data.</text>
</comment>
<dbReference type="PANTHER" id="PTHR33990:SF1">
    <property type="entry name" value="PROTEIN YJDN"/>
    <property type="match status" value="1"/>
</dbReference>
<protein>
    <submittedName>
        <fullName evidence="2">VOC family protein</fullName>
    </submittedName>
</protein>
<dbReference type="PANTHER" id="PTHR33990">
    <property type="entry name" value="PROTEIN YJDN-RELATED"/>
    <property type="match status" value="1"/>
</dbReference>
<accession>A0A918MML4</accession>